<organism evidence="1 2">
    <name type="scientific">Mycobacterium phage Bugsy</name>
    <dbReference type="NCBI Taxonomy" id="2656567"/>
    <lineage>
        <taxon>Viruses</taxon>
        <taxon>Duplodnaviria</taxon>
        <taxon>Heunggongvirae</taxon>
        <taxon>Uroviricota</taxon>
        <taxon>Caudoviricetes</taxon>
        <taxon>Turbidovirus</taxon>
        <taxon>Turbidovirus bugsy</taxon>
    </lineage>
</organism>
<accession>A0A649VEP8</accession>
<sequence length="740" mass="78635">MTTYPTSPLEAIGADGAFEIGGGDFDFGQGYTENLVKKMFDVPMANPGNAIDILTQQLKRLPLEALQTFKHMIPGTVDDDFIDVATSVATIIGNLASLPKALLSGDFDEWVSTTYNVVSTELKQIMEILGGLIVTPINGAVQAVKDWYHQQQTDLQTALQNGAQQLRDQLTGIVNATPTDVDNWLLSLLTGESMIPKENITGLQTALNDAVAQAQQKVRDALTGVVNATPNQFDNWLLNLLTSGSTLNAGKLSGTAPTAVIPTLPQTKIQNLAQDIASKLGASDPLDASKLTNLNNIPAIPNGLSKITDLQSLVDAATNALSGASKGGNEVIGAGLADAKATMEKLFGNLTKVTRDVQALQSANDSNSVGGRRFNVDFSGYPDGAFPSGLFNVTYSGPGTSTLGIKNGRAVWNLVDNGDRDALLLYPTPTLTPYQKVRGTLATAPDNNSSGQKPRIWSIARANAAGTDYVFARGYCVGFLSYRGDIGCVVNGVEKVWASNIPLTWSLDMTVICGVGNDPRRHQVLSGDSIVIDIIEPAGAQSVVDNNHCYWGSYTETNGKQTPGQVSGASVTDNAPPAVIGTTFRASRRQTSDVALGTGGTKVPNNFYETIDYQSDDLTYTPSQNCRVTAQKQGTYIVQFRAYHGAWSTAAVDGNGGMALLYKNGVPFARGPWSNIDFSAGFAAIVTKQDATYGMFIVPLNPGDYIEPGFDMTQNMSNTGDSRLSDGSQSYFAVTRVGIA</sequence>
<dbReference type="Proteomes" id="UP000424440">
    <property type="component" value="Segment"/>
</dbReference>
<gene>
    <name evidence="1" type="primary">33</name>
    <name evidence="1" type="ORF">SEA_BUGSY_33</name>
</gene>
<dbReference type="RefSeq" id="YP_010063564.1">
    <property type="nucleotide sequence ID" value="NC_054807.1"/>
</dbReference>
<reference evidence="1 2" key="1">
    <citation type="submission" date="2019-10" db="EMBL/GenBank/DDBJ databases">
        <authorList>
            <person name="Curtis N."/>
            <person name="Garlena R.A."/>
            <person name="Russell D.A."/>
            <person name="Pope W.H."/>
            <person name="Jacobs-Sera D."/>
            <person name="Hatfull G.F."/>
        </authorList>
    </citation>
    <scope>NUCLEOTIDE SEQUENCE [LARGE SCALE GENOMIC DNA]</scope>
</reference>
<dbReference type="KEGG" id="vg:64947373"/>
<proteinExistence type="predicted"/>
<evidence type="ECO:0000313" key="1">
    <source>
        <dbReference type="EMBL" id="QGJ90555.1"/>
    </source>
</evidence>
<name>A0A649VEP8_9CAUD</name>
<keyword evidence="2" id="KW-1185">Reference proteome</keyword>
<dbReference type="EMBL" id="MN585998">
    <property type="protein sequence ID" value="QGJ90555.1"/>
    <property type="molecule type" value="Genomic_DNA"/>
</dbReference>
<dbReference type="GeneID" id="64947373"/>
<protein>
    <submittedName>
        <fullName evidence="1">Minor tail protein</fullName>
    </submittedName>
</protein>
<evidence type="ECO:0000313" key="2">
    <source>
        <dbReference type="Proteomes" id="UP000424440"/>
    </source>
</evidence>